<evidence type="ECO:0000256" key="4">
    <source>
        <dbReference type="ARBA" id="ARBA00035267"/>
    </source>
</evidence>
<organism evidence="6 7">
    <name type="scientific">Malassezia furfur</name>
    <name type="common">Pityriasis versicolor infection agent</name>
    <name type="synonym">Pityrosporum furfur</name>
    <dbReference type="NCBI Taxonomy" id="55194"/>
    <lineage>
        <taxon>Eukaryota</taxon>
        <taxon>Fungi</taxon>
        <taxon>Dikarya</taxon>
        <taxon>Basidiomycota</taxon>
        <taxon>Ustilaginomycotina</taxon>
        <taxon>Malasseziomycetes</taxon>
        <taxon>Malasseziales</taxon>
        <taxon>Malasseziaceae</taxon>
        <taxon>Malassezia</taxon>
    </lineage>
</organism>
<evidence type="ECO:0000313" key="7">
    <source>
        <dbReference type="Proteomes" id="UP000818624"/>
    </source>
</evidence>
<dbReference type="InterPro" id="IPR018261">
    <property type="entry name" value="Ribosomal_bL27_CS"/>
</dbReference>
<evidence type="ECO:0000313" key="6">
    <source>
        <dbReference type="EMBL" id="WFD46823.1"/>
    </source>
</evidence>
<evidence type="ECO:0000256" key="3">
    <source>
        <dbReference type="ARBA" id="ARBA00023274"/>
    </source>
</evidence>
<dbReference type="SUPFAM" id="SSF110324">
    <property type="entry name" value="Ribosomal L27 protein-like"/>
    <property type="match status" value="1"/>
</dbReference>
<dbReference type="PANTHER" id="PTHR15893">
    <property type="entry name" value="RIBOSOMAL PROTEIN L27"/>
    <property type="match status" value="1"/>
</dbReference>
<proteinExistence type="inferred from homology"/>
<dbReference type="GO" id="GO:0005840">
    <property type="term" value="C:ribosome"/>
    <property type="evidence" value="ECO:0007669"/>
    <property type="project" value="UniProtKB-KW"/>
</dbReference>
<dbReference type="PROSITE" id="PS00831">
    <property type="entry name" value="RIBOSOMAL_L27"/>
    <property type="match status" value="1"/>
</dbReference>
<comment type="similarity">
    <text evidence="1">Belongs to the bacterial ribosomal protein bL27 family.</text>
</comment>
<reference evidence="6 7" key="1">
    <citation type="journal article" date="2020" name="Elife">
        <title>Loss of centromere function drives karyotype evolution in closely related Malassezia species.</title>
        <authorList>
            <person name="Sankaranarayanan S.R."/>
            <person name="Ianiri G."/>
            <person name="Coelho M.A."/>
            <person name="Reza M.H."/>
            <person name="Thimmappa B.C."/>
            <person name="Ganguly P."/>
            <person name="Vadnala R.N."/>
            <person name="Sun S."/>
            <person name="Siddharthan R."/>
            <person name="Tellgren-Roth C."/>
            <person name="Dawson T.L."/>
            <person name="Heitman J."/>
            <person name="Sanyal K."/>
        </authorList>
    </citation>
    <scope>NUCLEOTIDE SEQUENCE [LARGE SCALE GENOMIC DNA]</scope>
    <source>
        <strain evidence="6">CBS14141</strain>
    </source>
</reference>
<sequence>MFGAVRTASLRVATPLQTALLPSPALARTWDTLPAFPFGGAIQTRNSAKRGGGTTKNNRNSAGRRLGVKRSGSMFVYPGEIIVRQRGTAWHAGENVKMGRDHTLYATEPGVVWFYKQPTTPPVPKVQTPALGDLPLRLPQRTLVTQRTPEIVRPHPSSRHKQRRYVGVALDRAESLPAPVGAPRRRRFEKTDLNAFEREKELQRQGIDPVVLDPSLS</sequence>
<protein>
    <recommendedName>
        <fullName evidence="4">Large ribosomal subunit protein bL27m</fullName>
    </recommendedName>
</protein>
<dbReference type="Gene3D" id="2.40.50.100">
    <property type="match status" value="1"/>
</dbReference>
<feature type="region of interest" description="Disordered" evidence="5">
    <location>
        <begin position="42"/>
        <end position="64"/>
    </location>
</feature>
<dbReference type="Pfam" id="PF01016">
    <property type="entry name" value="Ribosomal_L27"/>
    <property type="match status" value="1"/>
</dbReference>
<name>A0ABY8EMN9_MALFU</name>
<dbReference type="PRINTS" id="PR00063">
    <property type="entry name" value="RIBOSOMALL27"/>
</dbReference>
<dbReference type="Proteomes" id="UP000818624">
    <property type="component" value="Chromosome 1"/>
</dbReference>
<keyword evidence="3" id="KW-0687">Ribonucleoprotein</keyword>
<accession>A0ABY8EMN9</accession>
<evidence type="ECO:0000256" key="5">
    <source>
        <dbReference type="SAM" id="MobiDB-lite"/>
    </source>
</evidence>
<gene>
    <name evidence="6" type="primary">MRPL2</name>
    <name evidence="6" type="ORF">GLX27_001465</name>
</gene>
<evidence type="ECO:0000256" key="2">
    <source>
        <dbReference type="ARBA" id="ARBA00022980"/>
    </source>
</evidence>
<dbReference type="InterPro" id="IPR001684">
    <property type="entry name" value="Ribosomal_bL27"/>
</dbReference>
<dbReference type="PANTHER" id="PTHR15893:SF0">
    <property type="entry name" value="LARGE RIBOSOMAL SUBUNIT PROTEIN BL27M"/>
    <property type="match status" value="1"/>
</dbReference>
<dbReference type="NCBIfam" id="TIGR00062">
    <property type="entry name" value="L27"/>
    <property type="match status" value="1"/>
</dbReference>
<evidence type="ECO:0000256" key="1">
    <source>
        <dbReference type="ARBA" id="ARBA00010797"/>
    </source>
</evidence>
<keyword evidence="7" id="KW-1185">Reference proteome</keyword>
<dbReference type="EMBL" id="CP046234">
    <property type="protein sequence ID" value="WFD46823.1"/>
    <property type="molecule type" value="Genomic_DNA"/>
</dbReference>
<keyword evidence="2 6" id="KW-0689">Ribosomal protein</keyword>